<evidence type="ECO:0000313" key="5">
    <source>
        <dbReference type="WBParaSite" id="PDA_v2.g24510.t1"/>
    </source>
</evidence>
<feature type="region of interest" description="Disordered" evidence="2">
    <location>
        <begin position="298"/>
        <end position="372"/>
    </location>
</feature>
<feature type="domain" description="FF" evidence="3">
    <location>
        <begin position="16"/>
        <end position="74"/>
    </location>
</feature>
<dbReference type="Pfam" id="PF25432">
    <property type="entry name" value="FF_PRPF40A"/>
    <property type="match status" value="1"/>
</dbReference>
<dbReference type="GO" id="GO:0071004">
    <property type="term" value="C:U2-type prespliceosome"/>
    <property type="evidence" value="ECO:0007669"/>
    <property type="project" value="TreeGrafter"/>
</dbReference>
<feature type="compositionally biased region" description="Polar residues" evidence="2">
    <location>
        <begin position="360"/>
        <end position="372"/>
    </location>
</feature>
<evidence type="ECO:0000259" key="3">
    <source>
        <dbReference type="SMART" id="SM00441"/>
    </source>
</evidence>
<dbReference type="InterPro" id="IPR002713">
    <property type="entry name" value="FF_domain"/>
</dbReference>
<dbReference type="GO" id="GO:0003723">
    <property type="term" value="F:RNA binding"/>
    <property type="evidence" value="ECO:0007669"/>
    <property type="project" value="TreeGrafter"/>
</dbReference>
<dbReference type="PANTHER" id="PTHR11864">
    <property type="entry name" value="PRE-MRNA-PROCESSING PROTEIN PRP40"/>
    <property type="match status" value="1"/>
</dbReference>
<dbReference type="GO" id="GO:0045292">
    <property type="term" value="P:mRNA cis splicing, via spliceosome"/>
    <property type="evidence" value="ECO:0007669"/>
    <property type="project" value="InterPro"/>
</dbReference>
<dbReference type="PANTHER" id="PTHR11864:SF0">
    <property type="entry name" value="PRP40 PRE-MRNA PROCESSING FACTOR 40 HOMOLOG A (YEAST)"/>
    <property type="match status" value="1"/>
</dbReference>
<evidence type="ECO:0000256" key="1">
    <source>
        <dbReference type="SAM" id="Coils"/>
    </source>
</evidence>
<keyword evidence="4" id="KW-1185">Reference proteome</keyword>
<dbReference type="WBParaSite" id="PDA_v2.g24510.t1">
    <property type="protein sequence ID" value="PDA_v2.g24510.t1"/>
    <property type="gene ID" value="PDA_v2.g24510"/>
</dbReference>
<feature type="compositionally biased region" description="Low complexity" evidence="2">
    <location>
        <begin position="298"/>
        <end position="307"/>
    </location>
</feature>
<keyword evidence="1" id="KW-0175">Coiled coil</keyword>
<feature type="compositionally biased region" description="Basic residues" evidence="2">
    <location>
        <begin position="328"/>
        <end position="340"/>
    </location>
</feature>
<proteinExistence type="predicted"/>
<dbReference type="AlphaFoldDB" id="A0A914QBG7"/>
<dbReference type="Pfam" id="PF01846">
    <property type="entry name" value="FF"/>
    <property type="match status" value="1"/>
</dbReference>
<dbReference type="Proteomes" id="UP000887578">
    <property type="component" value="Unplaced"/>
</dbReference>
<dbReference type="InterPro" id="IPR036517">
    <property type="entry name" value="FF_domain_sf"/>
</dbReference>
<dbReference type="SMART" id="SM00441">
    <property type="entry name" value="FF"/>
    <property type="match status" value="2"/>
</dbReference>
<reference evidence="5" key="1">
    <citation type="submission" date="2022-11" db="UniProtKB">
        <authorList>
            <consortium name="WormBaseParasite"/>
        </authorList>
    </citation>
    <scope>IDENTIFICATION</scope>
</reference>
<protein>
    <submittedName>
        <fullName evidence="5">FF domain-containing protein</fullName>
    </submittedName>
</protein>
<dbReference type="SUPFAM" id="SSF81698">
    <property type="entry name" value="FF domain"/>
    <property type="match status" value="2"/>
</dbReference>
<organism evidence="4 5">
    <name type="scientific">Panagrolaimus davidi</name>
    <dbReference type="NCBI Taxonomy" id="227884"/>
    <lineage>
        <taxon>Eukaryota</taxon>
        <taxon>Metazoa</taxon>
        <taxon>Ecdysozoa</taxon>
        <taxon>Nematoda</taxon>
        <taxon>Chromadorea</taxon>
        <taxon>Rhabditida</taxon>
        <taxon>Tylenchina</taxon>
        <taxon>Panagrolaimomorpha</taxon>
        <taxon>Panagrolaimoidea</taxon>
        <taxon>Panagrolaimidae</taxon>
        <taxon>Panagrolaimus</taxon>
    </lineage>
</organism>
<feature type="coiled-coil region" evidence="1">
    <location>
        <begin position="79"/>
        <end position="111"/>
    </location>
</feature>
<evidence type="ECO:0000313" key="4">
    <source>
        <dbReference type="Proteomes" id="UP000887578"/>
    </source>
</evidence>
<dbReference type="InterPro" id="IPR039726">
    <property type="entry name" value="Prp40-like"/>
</dbReference>
<feature type="compositionally biased region" description="Basic and acidic residues" evidence="2">
    <location>
        <begin position="308"/>
        <end position="327"/>
    </location>
</feature>
<feature type="compositionally biased region" description="Basic and acidic residues" evidence="2">
    <location>
        <begin position="341"/>
        <end position="350"/>
    </location>
</feature>
<sequence>MKRIQKRIEGEEEKCREENIQSLTNMLKKMQNINCETTWAQAQQLLAQNPSFQKYLSFMDKDDALCVFSSHICELIDQYQKMEEQNEITKLRNERKNREKYQELLDEFRQSGIITLRTKWKDISPIICKEDIFKDLLLQSGPTPIDFFKFFMIDWNAEFKNNLDFVLELMNNKNFTFNLTTSYELFIAFIESNSKTSQVNKENYQYIYDSLFQDLIERTSKHENAKEKLRKTIVAQFRKLESNPNVKFRDIEAVLRYFKTKWNINKNVEGIVLKLHMEYLGQEDGELMYEKRDKRNYSNSYQSFNNSSEKERENQKRYHYSDREYNNKKKHHHHHHRHRSSSSEEKEDYHHHRRHRENPSSKNRNYQSYRKY</sequence>
<accession>A0A914QBG7</accession>
<dbReference type="GO" id="GO:0005685">
    <property type="term" value="C:U1 snRNP"/>
    <property type="evidence" value="ECO:0007669"/>
    <property type="project" value="TreeGrafter"/>
</dbReference>
<dbReference type="Gene3D" id="1.10.10.440">
    <property type="entry name" value="FF domain"/>
    <property type="match status" value="2"/>
</dbReference>
<feature type="domain" description="FF" evidence="3">
    <location>
        <begin position="94"/>
        <end position="153"/>
    </location>
</feature>
<evidence type="ECO:0000256" key="2">
    <source>
        <dbReference type="SAM" id="MobiDB-lite"/>
    </source>
</evidence>
<name>A0A914QBG7_9BILA</name>